<dbReference type="PANTHER" id="PTHR11118:SF1">
    <property type="entry name" value="RNA-SPLICING LIGASE RTCB HOMOLOG"/>
    <property type="match status" value="1"/>
</dbReference>
<feature type="binding site" evidence="11">
    <location>
        <position position="386"/>
    </location>
    <ligand>
        <name>GMP</name>
        <dbReference type="ChEBI" id="CHEBI:58115"/>
    </ligand>
</feature>
<evidence type="ECO:0000256" key="2">
    <source>
        <dbReference type="ARBA" id="ARBA00022598"/>
    </source>
</evidence>
<evidence type="ECO:0000256" key="3">
    <source>
        <dbReference type="ARBA" id="ARBA00022723"/>
    </source>
</evidence>
<dbReference type="SUPFAM" id="SSF103365">
    <property type="entry name" value="Hypothetical protein PH1602"/>
    <property type="match status" value="1"/>
</dbReference>
<evidence type="ECO:0000256" key="11">
    <source>
        <dbReference type="PIRSR" id="PIRSR601233-2"/>
    </source>
</evidence>
<comment type="similarity">
    <text evidence="1 13">Belongs to the RtcB family.</text>
</comment>
<evidence type="ECO:0000256" key="12">
    <source>
        <dbReference type="PIRSR" id="PIRSR601233-3"/>
    </source>
</evidence>
<comment type="subunit">
    <text evidence="13">Monomer.</text>
</comment>
<dbReference type="EMBL" id="OBEN01000012">
    <property type="protein sequence ID" value="SNZ16501.1"/>
    <property type="molecule type" value="Genomic_DNA"/>
</dbReference>
<dbReference type="OrthoDB" id="9802323at2"/>
<evidence type="ECO:0000256" key="6">
    <source>
        <dbReference type="ARBA" id="ARBA00023134"/>
    </source>
</evidence>
<organism evidence="14 15">
    <name type="scientific">Hydrogenobacter hydrogenophilus</name>
    <dbReference type="NCBI Taxonomy" id="35835"/>
    <lineage>
        <taxon>Bacteria</taxon>
        <taxon>Pseudomonadati</taxon>
        <taxon>Aquificota</taxon>
        <taxon>Aquificia</taxon>
        <taxon>Aquificales</taxon>
        <taxon>Aquificaceae</taxon>
        <taxon>Hydrogenobacter</taxon>
    </lineage>
</organism>
<dbReference type="Proteomes" id="UP000218627">
    <property type="component" value="Unassembled WGS sequence"/>
</dbReference>
<proteinExistence type="inferred from homology"/>
<accession>A0A285P9E4</accession>
<evidence type="ECO:0000256" key="8">
    <source>
        <dbReference type="ARBA" id="ARBA00047746"/>
    </source>
</evidence>
<dbReference type="GO" id="GO:0006396">
    <property type="term" value="P:RNA processing"/>
    <property type="evidence" value="ECO:0007669"/>
    <property type="project" value="InterPro"/>
</dbReference>
<feature type="binding site" evidence="12">
    <location>
        <position position="236"/>
    </location>
    <ligand>
        <name>Mn(2+)</name>
        <dbReference type="ChEBI" id="CHEBI:29035"/>
        <label>2</label>
    </ligand>
</feature>
<evidence type="ECO:0000313" key="15">
    <source>
        <dbReference type="Proteomes" id="UP000218627"/>
    </source>
</evidence>
<dbReference type="GO" id="GO:0046872">
    <property type="term" value="F:metal ion binding"/>
    <property type="evidence" value="ECO:0007669"/>
    <property type="project" value="UniProtKB-UniRule"/>
</dbReference>
<evidence type="ECO:0000256" key="4">
    <source>
        <dbReference type="ARBA" id="ARBA00022741"/>
    </source>
</evidence>
<keyword evidence="4 11" id="KW-0547">Nucleotide-binding</keyword>
<feature type="binding site" evidence="11">
    <location>
        <position position="479"/>
    </location>
    <ligand>
        <name>GMP</name>
        <dbReference type="ChEBI" id="CHEBI:58115"/>
    </ligand>
</feature>
<dbReference type="EC" id="6.5.1.-" evidence="13"/>
<dbReference type="FunFam" id="3.90.1860.10:FF:000001">
    <property type="entry name" value="tRNA-splicing ligase RtcB homolog"/>
    <property type="match status" value="1"/>
</dbReference>
<feature type="binding site" evidence="12">
    <location>
        <position position="205"/>
    </location>
    <ligand>
        <name>Mn(2+)</name>
        <dbReference type="ChEBI" id="CHEBI:29035"/>
        <label>1</label>
    </ligand>
</feature>
<comment type="catalytic activity">
    <reaction evidence="9">
        <text>a 3'-end 2',3'-cyclophospho-ribonucleotide-RNA + a 5'-end dephospho-ribonucleoside-RNA + GTP + H2O = a ribonucleotidyl-ribonucleotide-RNA + GMP + diphosphate + H(+)</text>
        <dbReference type="Rhea" id="RHEA:68080"/>
        <dbReference type="Rhea" id="RHEA-COMP:10464"/>
        <dbReference type="Rhea" id="RHEA-COMP:13936"/>
        <dbReference type="Rhea" id="RHEA-COMP:17355"/>
        <dbReference type="ChEBI" id="CHEBI:15377"/>
        <dbReference type="ChEBI" id="CHEBI:15378"/>
        <dbReference type="ChEBI" id="CHEBI:33019"/>
        <dbReference type="ChEBI" id="CHEBI:37565"/>
        <dbReference type="ChEBI" id="CHEBI:58115"/>
        <dbReference type="ChEBI" id="CHEBI:83064"/>
        <dbReference type="ChEBI" id="CHEBI:138284"/>
        <dbReference type="ChEBI" id="CHEBI:173118"/>
        <dbReference type="EC" id="6.5.1.8"/>
    </reaction>
</comment>
<evidence type="ECO:0000256" key="10">
    <source>
        <dbReference type="PIRSR" id="PIRSR601233-1"/>
    </source>
</evidence>
<feature type="binding site" evidence="11">
    <location>
        <begin position="405"/>
        <end position="408"/>
    </location>
    <ligand>
        <name>GMP</name>
        <dbReference type="ChEBI" id="CHEBI:58115"/>
    </ligand>
</feature>
<feature type="active site" description="GMP-histidine intermediate" evidence="10">
    <location>
        <position position="405"/>
    </location>
</feature>
<keyword evidence="7 12" id="KW-0464">Manganese</keyword>
<dbReference type="Pfam" id="PF01139">
    <property type="entry name" value="RtcB"/>
    <property type="match status" value="1"/>
</dbReference>
<dbReference type="InterPro" id="IPR001233">
    <property type="entry name" value="RtcB"/>
</dbReference>
<evidence type="ECO:0000256" key="1">
    <source>
        <dbReference type="ARBA" id="ARBA00008071"/>
    </source>
</evidence>
<evidence type="ECO:0000256" key="9">
    <source>
        <dbReference type="ARBA" id="ARBA00049514"/>
    </source>
</evidence>
<dbReference type="GO" id="GO:0003972">
    <property type="term" value="F:RNA ligase (ATP) activity"/>
    <property type="evidence" value="ECO:0007669"/>
    <property type="project" value="TreeGrafter"/>
</dbReference>
<keyword evidence="15" id="KW-1185">Reference proteome</keyword>
<evidence type="ECO:0000256" key="7">
    <source>
        <dbReference type="ARBA" id="ARBA00023211"/>
    </source>
</evidence>
<dbReference type="InterPro" id="IPR036025">
    <property type="entry name" value="RtcB-like_sf"/>
</dbReference>
<protein>
    <recommendedName>
        <fullName evidence="13">tRNA-splicing ligase RtcB</fullName>
        <ecNumber evidence="13">6.5.1.-</ecNumber>
    </recommendedName>
</protein>
<reference evidence="15" key="1">
    <citation type="submission" date="2017-09" db="EMBL/GenBank/DDBJ databases">
        <authorList>
            <person name="Varghese N."/>
            <person name="Submissions S."/>
        </authorList>
    </citation>
    <scope>NUCLEOTIDE SEQUENCE [LARGE SCALE GENOMIC DNA]</scope>
    <source>
        <strain evidence="15">DSM 2913</strain>
    </source>
</reference>
<dbReference type="GO" id="GO:0005525">
    <property type="term" value="F:GTP binding"/>
    <property type="evidence" value="ECO:0007669"/>
    <property type="project" value="UniProtKB-KW"/>
</dbReference>
<dbReference type="RefSeq" id="WP_096603242.1">
    <property type="nucleotide sequence ID" value="NZ_OBEN01000012.1"/>
</dbReference>
<dbReference type="Gene3D" id="3.90.1860.10">
    <property type="entry name" value="tRNA-splicing ligase RtcB"/>
    <property type="match status" value="1"/>
</dbReference>
<gene>
    <name evidence="13" type="primary">rtcB</name>
    <name evidence="14" type="ORF">SAMN06265353_1616</name>
</gene>
<dbReference type="GO" id="GO:0042245">
    <property type="term" value="P:RNA repair"/>
    <property type="evidence" value="ECO:0007669"/>
    <property type="project" value="UniProtKB-KW"/>
</dbReference>
<evidence type="ECO:0000256" key="13">
    <source>
        <dbReference type="RuleBase" id="RU371113"/>
    </source>
</evidence>
<keyword evidence="3 12" id="KW-0479">Metal-binding</keyword>
<dbReference type="PANTHER" id="PTHR11118">
    <property type="entry name" value="RNA-SPLICING LIGASE RTCB HOMOLOG"/>
    <property type="match status" value="1"/>
</dbReference>
<keyword evidence="2 13" id="KW-0436">Ligase</keyword>
<feature type="binding site" evidence="11">
    <location>
        <begin position="204"/>
        <end position="208"/>
    </location>
    <ligand>
        <name>GMP</name>
        <dbReference type="ChEBI" id="CHEBI:58115"/>
    </ligand>
</feature>
<keyword evidence="6 11" id="KW-0342">GTP-binding</keyword>
<evidence type="ECO:0000256" key="5">
    <source>
        <dbReference type="ARBA" id="ARBA00022800"/>
    </source>
</evidence>
<feature type="binding site" evidence="12">
    <location>
        <position position="97"/>
    </location>
    <ligand>
        <name>Mn(2+)</name>
        <dbReference type="ChEBI" id="CHEBI:29035"/>
        <label>1</label>
    </ligand>
</feature>
<dbReference type="GO" id="GO:0170057">
    <property type="term" value="F:RNA ligase (GTP) activity"/>
    <property type="evidence" value="ECO:0007669"/>
    <property type="project" value="UniProtKB-EC"/>
</dbReference>
<name>A0A285P9E4_9AQUI</name>
<comment type="catalytic activity">
    <reaction evidence="8">
        <text>a 3'-end 3'-phospho-ribonucleotide-RNA + a 5'-end dephospho-ribonucleoside-RNA + GTP = a ribonucleotidyl-ribonucleotide-RNA + GMP + diphosphate</text>
        <dbReference type="Rhea" id="RHEA:68076"/>
        <dbReference type="Rhea" id="RHEA-COMP:10463"/>
        <dbReference type="Rhea" id="RHEA-COMP:13936"/>
        <dbReference type="Rhea" id="RHEA-COMP:17355"/>
        <dbReference type="ChEBI" id="CHEBI:33019"/>
        <dbReference type="ChEBI" id="CHEBI:37565"/>
        <dbReference type="ChEBI" id="CHEBI:58115"/>
        <dbReference type="ChEBI" id="CHEBI:83062"/>
        <dbReference type="ChEBI" id="CHEBI:138284"/>
        <dbReference type="ChEBI" id="CHEBI:173118"/>
        <dbReference type="EC" id="6.5.1.8"/>
    </reaction>
</comment>
<dbReference type="AlphaFoldDB" id="A0A285P9E4"/>
<feature type="binding site" evidence="11">
    <location>
        <begin position="330"/>
        <end position="331"/>
    </location>
    <ligand>
        <name>GMP</name>
        <dbReference type="ChEBI" id="CHEBI:58115"/>
    </ligand>
</feature>
<evidence type="ECO:0000313" key="14">
    <source>
        <dbReference type="EMBL" id="SNZ16501.1"/>
    </source>
</evidence>
<sequence length="480" mass="52910">MGLKEALVRLSDYVYVLKENTIIGQRVPVYFYISDRLFEHLEEDAIRQAANAGTLPGVEKAIYVMPDVHVGYGFPVGGVMAVNTQTGIISPGSIGYDINCGVRLIATNLSEERILPIRQELMQEILNKVPAGVGSRGRLKLSKEQLKEVAIKGARWAVEYGFGFEEDLMHIESSGTLPDADPDKVSNFAYERGSEELGTVGSGNHFVEIQAVDEIYDENTAQKLGISIGQVMIMVHSGSRGFGHQVCVDYLKVAKDALDKYKIHIPDMQLACMPFRSEEGQNYFKAMNCAANYAFANRQILGFITADTLRRFLGISWEELGYRVVYDLAHNIGKVERYKIDGEEKELLVHRKGATRAFPPYNPDVPPAYRDVGQPVLIPGDIGRYSFLLVGAPKSMEISFGSACHGAGRLMSRTKAKEYARKEGIEKVLSGLVVVARGKGTIMEEIPQAYKDVTEVVKVVDALGIAKLVARLKPLGTLKG</sequence>
<feature type="binding site" evidence="12">
    <location>
        <position position="330"/>
    </location>
    <ligand>
        <name>Mn(2+)</name>
        <dbReference type="ChEBI" id="CHEBI:29035"/>
        <label>2</label>
    </ligand>
</feature>
<keyword evidence="5" id="KW-0692">RNA repair</keyword>
<comment type="cofactor">
    <cofactor evidence="12 13">
        <name>Mn(2+)</name>
        <dbReference type="ChEBI" id="CHEBI:29035"/>
    </cofactor>
    <text evidence="12 13">Binds 2 manganese ions per subunit.</text>
</comment>